<organism evidence="1 2">
    <name type="scientific">Erwinia aeris</name>
    <dbReference type="NCBI Taxonomy" id="3239803"/>
    <lineage>
        <taxon>Bacteria</taxon>
        <taxon>Pseudomonadati</taxon>
        <taxon>Pseudomonadota</taxon>
        <taxon>Gammaproteobacteria</taxon>
        <taxon>Enterobacterales</taxon>
        <taxon>Erwiniaceae</taxon>
        <taxon>Erwinia</taxon>
    </lineage>
</organism>
<dbReference type="RefSeq" id="WP_369897028.1">
    <property type="nucleotide sequence ID" value="NZ_JBGFFX010000024.1"/>
</dbReference>
<comment type="caution">
    <text evidence="1">The sequence shown here is derived from an EMBL/GenBank/DDBJ whole genome shotgun (WGS) entry which is preliminary data.</text>
</comment>
<evidence type="ECO:0000313" key="2">
    <source>
        <dbReference type="Proteomes" id="UP001565243"/>
    </source>
</evidence>
<name>A0ABV4EEN0_9GAMM</name>
<protein>
    <submittedName>
        <fullName evidence="1">Uncharacterized protein</fullName>
    </submittedName>
</protein>
<gene>
    <name evidence="1" type="ORF">AB6T85_23610</name>
</gene>
<evidence type="ECO:0000313" key="1">
    <source>
        <dbReference type="EMBL" id="MEY8773395.1"/>
    </source>
</evidence>
<reference evidence="1 2" key="1">
    <citation type="submission" date="2024-07" db="EMBL/GenBank/DDBJ databases">
        <authorList>
            <person name="Hebao G."/>
        </authorList>
    </citation>
    <scope>NUCLEOTIDE SEQUENCE [LARGE SCALE GENOMIC DNA]</scope>
    <source>
        <strain evidence="1 2">ACCC 02193</strain>
    </source>
</reference>
<sequence length="135" mass="15652">MNIETKLGHLAAKFDRRYHSEYSALVSGKKPKAKRPTEEEWLELLQLQHAVTVELLTSVKSLAHLHRRLIIWKSAELQRLLWLQWSNDKEESTGWVVAASERQACQLHTIARRNLFARQKAQRQAKTTSASKVLQ</sequence>
<dbReference type="EMBL" id="JBGFFX010000024">
    <property type="protein sequence ID" value="MEY8773395.1"/>
    <property type="molecule type" value="Genomic_DNA"/>
</dbReference>
<keyword evidence="2" id="KW-1185">Reference proteome</keyword>
<accession>A0ABV4EEN0</accession>
<dbReference type="Proteomes" id="UP001565243">
    <property type="component" value="Unassembled WGS sequence"/>
</dbReference>
<proteinExistence type="predicted"/>